<gene>
    <name evidence="1" type="ORF">H9Y05_11800</name>
</gene>
<proteinExistence type="predicted"/>
<evidence type="ECO:0000313" key="1">
    <source>
        <dbReference type="EMBL" id="MBC9813150.1"/>
    </source>
</evidence>
<organism evidence="1 2">
    <name type="scientific">Taishania pollutisoli</name>
    <dbReference type="NCBI Taxonomy" id="2766479"/>
    <lineage>
        <taxon>Bacteria</taxon>
        <taxon>Pseudomonadati</taxon>
        <taxon>Bacteroidota</taxon>
        <taxon>Flavobacteriia</taxon>
        <taxon>Flavobacteriales</taxon>
        <taxon>Crocinitomicaceae</taxon>
        <taxon>Taishania</taxon>
    </lineage>
</organism>
<comment type="caution">
    <text evidence="1">The sequence shown here is derived from an EMBL/GenBank/DDBJ whole genome shotgun (WGS) entry which is preliminary data.</text>
</comment>
<evidence type="ECO:0000313" key="2">
    <source>
        <dbReference type="Proteomes" id="UP000652681"/>
    </source>
</evidence>
<accession>A0A8J6U2J6</accession>
<reference evidence="1" key="1">
    <citation type="submission" date="2020-09" db="EMBL/GenBank/DDBJ databases">
        <title>Taishania pollutisoli gen. nov., sp. nov., Isolated from Tetrabromobisphenol A-Contaminated Soil.</title>
        <authorList>
            <person name="Chen Q."/>
        </authorList>
    </citation>
    <scope>NUCLEOTIDE SEQUENCE</scope>
    <source>
        <strain evidence="1">CZZ-1</strain>
    </source>
</reference>
<protein>
    <submittedName>
        <fullName evidence="1">Uncharacterized protein</fullName>
    </submittedName>
</protein>
<sequence length="271" mass="30360">MKRKLLKPYLFVVPALLTSMFSFGQEKIYYANQKQAAENYSVEISNIVGLATEIKFKLEIENTSSEFLLFDASKCVFTINGTTVTPKDKFIIVEPYKKKSKTIVALGSGYNNVRDFKFELNGVQRVVPTDEKFAAPGFTFPPSKNDFSTGDFYVELKGYKKETGATTSKFNVQYKGKKIGFVSPSKISVLMPDGKEYANGKKTDPILLFPGGSDSFSANWERMPGGSLNDMQKVEMNLNFTDVFTEAVAVDLPSQSFNFSWDEALTKEKNK</sequence>
<dbReference type="RefSeq" id="WP_216714403.1">
    <property type="nucleotide sequence ID" value="NZ_JACVEL010000008.1"/>
</dbReference>
<keyword evidence="2" id="KW-1185">Reference proteome</keyword>
<dbReference type="Proteomes" id="UP000652681">
    <property type="component" value="Unassembled WGS sequence"/>
</dbReference>
<dbReference type="EMBL" id="JACVEL010000008">
    <property type="protein sequence ID" value="MBC9813150.1"/>
    <property type="molecule type" value="Genomic_DNA"/>
</dbReference>
<dbReference type="AlphaFoldDB" id="A0A8J6U2J6"/>
<name>A0A8J6U2J6_9FLAO</name>